<dbReference type="GO" id="GO:0005886">
    <property type="term" value="C:plasma membrane"/>
    <property type="evidence" value="ECO:0007669"/>
    <property type="project" value="TreeGrafter"/>
</dbReference>
<organism evidence="5 6">
    <name type="scientific">Blastococcus saxobsidens</name>
    <dbReference type="NCBI Taxonomy" id="138336"/>
    <lineage>
        <taxon>Bacteria</taxon>
        <taxon>Bacillati</taxon>
        <taxon>Actinomycetota</taxon>
        <taxon>Actinomycetes</taxon>
        <taxon>Geodermatophilales</taxon>
        <taxon>Geodermatophilaceae</taxon>
        <taxon>Blastococcus</taxon>
    </lineage>
</organism>
<dbReference type="OrthoDB" id="9805514at2"/>
<evidence type="ECO:0000256" key="3">
    <source>
        <dbReference type="ARBA" id="ARBA00022840"/>
    </source>
</evidence>
<dbReference type="EMBL" id="SHKV01000001">
    <property type="protein sequence ID" value="RZU32163.1"/>
    <property type="molecule type" value="Genomic_DNA"/>
</dbReference>
<evidence type="ECO:0000313" key="6">
    <source>
        <dbReference type="Proteomes" id="UP000292507"/>
    </source>
</evidence>
<keyword evidence="6" id="KW-1185">Reference proteome</keyword>
<dbReference type="Pfam" id="PF12399">
    <property type="entry name" value="BCA_ABC_TP_C"/>
    <property type="match status" value="1"/>
</dbReference>
<dbReference type="CDD" id="cd03219">
    <property type="entry name" value="ABC_Mj1267_LivG_branched"/>
    <property type="match status" value="1"/>
</dbReference>
<proteinExistence type="predicted"/>
<dbReference type="Gene3D" id="3.40.50.300">
    <property type="entry name" value="P-loop containing nucleotide triphosphate hydrolases"/>
    <property type="match status" value="1"/>
</dbReference>
<dbReference type="PROSITE" id="PS50893">
    <property type="entry name" value="ABC_TRANSPORTER_2"/>
    <property type="match status" value="1"/>
</dbReference>
<keyword evidence="1" id="KW-0813">Transport</keyword>
<comment type="caution">
    <text evidence="5">The sequence shown here is derived from an EMBL/GenBank/DDBJ whole genome shotgun (WGS) entry which is preliminary data.</text>
</comment>
<sequence>MTAPPSAAPTGRTDDSARQRPVLSIRDLSITFSGLRALDGVSFDVPTGGVTAVIGPNGAGKTTLFNCISGIYRGEGEIELAGESLAGKSPHARAALGIARTFQTPTLIEDDTVLANVMLGGFSRTRAGLLPHMVLSPRSRREESELRDRSAEALELMGLLPLAGARAADLPHGLRRRVELARALVAQPRLVLLDEPAAGISHTEALEFADLLTGLAERSGATLLLVEHSVALVMRVARRIAVLDFGKLVVEGEPSLVRRDPRVLAAYLGDEAES</sequence>
<dbReference type="InterPro" id="IPR003593">
    <property type="entry name" value="AAA+_ATPase"/>
</dbReference>
<name>A0A4Q7Y7G6_9ACTN</name>
<evidence type="ECO:0000259" key="4">
    <source>
        <dbReference type="PROSITE" id="PS50893"/>
    </source>
</evidence>
<dbReference type="GO" id="GO:0016887">
    <property type="term" value="F:ATP hydrolysis activity"/>
    <property type="evidence" value="ECO:0007669"/>
    <property type="project" value="InterPro"/>
</dbReference>
<dbReference type="SUPFAM" id="SSF52540">
    <property type="entry name" value="P-loop containing nucleoside triphosphate hydrolases"/>
    <property type="match status" value="1"/>
</dbReference>
<dbReference type="GO" id="GO:0005524">
    <property type="term" value="F:ATP binding"/>
    <property type="evidence" value="ECO:0007669"/>
    <property type="project" value="UniProtKB-KW"/>
</dbReference>
<accession>A0A4Q7Y7G6</accession>
<dbReference type="PANTHER" id="PTHR45772">
    <property type="entry name" value="CONSERVED COMPONENT OF ABC TRANSPORTER FOR NATURAL AMINO ACIDS-RELATED"/>
    <property type="match status" value="1"/>
</dbReference>
<reference evidence="5 6" key="1">
    <citation type="submission" date="2019-02" db="EMBL/GenBank/DDBJ databases">
        <title>Sequencing the genomes of 1000 actinobacteria strains.</title>
        <authorList>
            <person name="Klenk H.-P."/>
        </authorList>
    </citation>
    <scope>NUCLEOTIDE SEQUENCE [LARGE SCALE GENOMIC DNA]</scope>
    <source>
        <strain evidence="5 6">DSM 44509</strain>
    </source>
</reference>
<dbReference type="InterPro" id="IPR051120">
    <property type="entry name" value="ABC_AA/LPS_Transport"/>
</dbReference>
<protein>
    <submittedName>
        <fullName evidence="5">Branched-chain amino acid transport system ATP-binding protein</fullName>
    </submittedName>
</protein>
<dbReference type="AlphaFoldDB" id="A0A4Q7Y7G6"/>
<evidence type="ECO:0000256" key="2">
    <source>
        <dbReference type="ARBA" id="ARBA00022741"/>
    </source>
</evidence>
<dbReference type="InterPro" id="IPR032823">
    <property type="entry name" value="BCA_ABC_TP_C"/>
</dbReference>
<dbReference type="InterPro" id="IPR027417">
    <property type="entry name" value="P-loop_NTPase"/>
</dbReference>
<dbReference type="InterPro" id="IPR003439">
    <property type="entry name" value="ABC_transporter-like_ATP-bd"/>
</dbReference>
<gene>
    <name evidence="5" type="ORF">BKA19_1853</name>
</gene>
<keyword evidence="2" id="KW-0547">Nucleotide-binding</keyword>
<keyword evidence="3 5" id="KW-0067">ATP-binding</keyword>
<evidence type="ECO:0000313" key="5">
    <source>
        <dbReference type="EMBL" id="RZU32163.1"/>
    </source>
</evidence>
<evidence type="ECO:0000256" key="1">
    <source>
        <dbReference type="ARBA" id="ARBA00022448"/>
    </source>
</evidence>
<dbReference type="Proteomes" id="UP000292507">
    <property type="component" value="Unassembled WGS sequence"/>
</dbReference>
<dbReference type="Pfam" id="PF00005">
    <property type="entry name" value="ABC_tran"/>
    <property type="match status" value="1"/>
</dbReference>
<feature type="domain" description="ABC transporter" evidence="4">
    <location>
        <begin position="23"/>
        <end position="270"/>
    </location>
</feature>
<dbReference type="RefSeq" id="WP_104529049.1">
    <property type="nucleotide sequence ID" value="NZ_POQT01000021.1"/>
</dbReference>
<dbReference type="SMART" id="SM00382">
    <property type="entry name" value="AAA"/>
    <property type="match status" value="1"/>
</dbReference>